<proteinExistence type="predicted"/>
<name>A0A838CXR2_9BACI</name>
<dbReference type="Pfam" id="PF19886">
    <property type="entry name" value="DUF6359"/>
    <property type="match status" value="1"/>
</dbReference>
<dbReference type="AlphaFoldDB" id="A0A838CXR2"/>
<dbReference type="Pfam" id="PF04231">
    <property type="entry name" value="Endonuclease_1"/>
    <property type="match status" value="1"/>
</dbReference>
<comment type="caution">
    <text evidence="6">The sequence shown here is derived from an EMBL/GenBank/DDBJ whole genome shotgun (WGS) entry which is preliminary data.</text>
</comment>
<keyword evidence="1" id="KW-0540">Nuclease</keyword>
<dbReference type="PANTHER" id="PTHR33607:SF2">
    <property type="entry name" value="ENDONUCLEASE-1"/>
    <property type="match status" value="1"/>
</dbReference>
<dbReference type="SUPFAM" id="SSF54060">
    <property type="entry name" value="His-Me finger endonucleases"/>
    <property type="match status" value="1"/>
</dbReference>
<dbReference type="RefSeq" id="WP_181473409.1">
    <property type="nucleotide sequence ID" value="NZ_JACEFG010000003.1"/>
</dbReference>
<evidence type="ECO:0000313" key="6">
    <source>
        <dbReference type="EMBL" id="MBA2176386.1"/>
    </source>
</evidence>
<dbReference type="InterPro" id="IPR045939">
    <property type="entry name" value="YhcR_N"/>
</dbReference>
<dbReference type="GO" id="GO:0016787">
    <property type="term" value="F:hydrolase activity"/>
    <property type="evidence" value="ECO:0007669"/>
    <property type="project" value="UniProtKB-KW"/>
</dbReference>
<feature type="signal peptide" evidence="4">
    <location>
        <begin position="1"/>
        <end position="20"/>
    </location>
</feature>
<dbReference type="InterPro" id="IPR044925">
    <property type="entry name" value="His-Me_finger_sf"/>
</dbReference>
<evidence type="ECO:0000313" key="7">
    <source>
        <dbReference type="Proteomes" id="UP000571017"/>
    </source>
</evidence>
<dbReference type="GO" id="GO:0004519">
    <property type="term" value="F:endonuclease activity"/>
    <property type="evidence" value="ECO:0007669"/>
    <property type="project" value="UniProtKB-KW"/>
</dbReference>
<protein>
    <submittedName>
        <fullName evidence="6">Endonuclease</fullName>
    </submittedName>
</protein>
<keyword evidence="4" id="KW-0732">Signal</keyword>
<dbReference type="PROSITE" id="PS51257">
    <property type="entry name" value="PROKAR_LIPOPROTEIN"/>
    <property type="match status" value="1"/>
</dbReference>
<accession>A0A838CXR2</accession>
<evidence type="ECO:0000256" key="4">
    <source>
        <dbReference type="SAM" id="SignalP"/>
    </source>
</evidence>
<gene>
    <name evidence="6" type="ORF">H0266_15925</name>
</gene>
<evidence type="ECO:0000259" key="5">
    <source>
        <dbReference type="Pfam" id="PF19886"/>
    </source>
</evidence>
<reference evidence="6 7" key="1">
    <citation type="journal article" date="2004" name="Extremophiles">
        <title>Halobacillus locisalis sp. nov., a halophilic bacterium isolated from a marine solar saltern of the Yellow Sea in Korea.</title>
        <authorList>
            <person name="Yoon J.H."/>
            <person name="Kang K.H."/>
            <person name="Oh T.K."/>
            <person name="Park Y.H."/>
        </authorList>
    </citation>
    <scope>NUCLEOTIDE SEQUENCE [LARGE SCALE GENOMIC DNA]</scope>
    <source>
        <strain evidence="6 7">KCTC 3788</strain>
    </source>
</reference>
<keyword evidence="6" id="KW-0255">Endonuclease</keyword>
<keyword evidence="2" id="KW-0378">Hydrolase</keyword>
<feature type="chain" id="PRO_5039720816" evidence="4">
    <location>
        <begin position="21"/>
        <end position="370"/>
    </location>
</feature>
<evidence type="ECO:0000256" key="2">
    <source>
        <dbReference type="ARBA" id="ARBA00022801"/>
    </source>
</evidence>
<feature type="compositionally biased region" description="Polar residues" evidence="3">
    <location>
        <begin position="245"/>
        <end position="254"/>
    </location>
</feature>
<feature type="domain" description="Endonuclease YhcR N-terminal" evidence="5">
    <location>
        <begin position="26"/>
        <end position="129"/>
    </location>
</feature>
<feature type="region of interest" description="Disordered" evidence="3">
    <location>
        <begin position="242"/>
        <end position="281"/>
    </location>
</feature>
<dbReference type="PANTHER" id="PTHR33607">
    <property type="entry name" value="ENDONUCLEASE-1"/>
    <property type="match status" value="1"/>
</dbReference>
<evidence type="ECO:0000256" key="1">
    <source>
        <dbReference type="ARBA" id="ARBA00022722"/>
    </source>
</evidence>
<dbReference type="InterPro" id="IPR007346">
    <property type="entry name" value="Endonuclease-I"/>
</dbReference>
<organism evidence="6 7">
    <name type="scientific">Halobacillus locisalis</name>
    <dbReference type="NCBI Taxonomy" id="220753"/>
    <lineage>
        <taxon>Bacteria</taxon>
        <taxon>Bacillati</taxon>
        <taxon>Bacillota</taxon>
        <taxon>Bacilli</taxon>
        <taxon>Bacillales</taxon>
        <taxon>Bacillaceae</taxon>
        <taxon>Halobacillus</taxon>
    </lineage>
</organism>
<dbReference type="EMBL" id="JACEFG010000003">
    <property type="protein sequence ID" value="MBA2176386.1"/>
    <property type="molecule type" value="Genomic_DNA"/>
</dbReference>
<keyword evidence="7" id="KW-1185">Reference proteome</keyword>
<sequence length="370" mass="41798">MSRKACWICILLIFVMGCTASPTLSSVEEAKRESTGEDVTLEGYIVGVPTQVNHVERQTFSSNYALALADDPEETDVEAMIFVQLDSEYRHQFGLESNPDRVGDLIVATGVKQEYFSHDGIKQVSQLKVKQTEDEKEQEQALEPPNYYEGLQEVEGKELKSKINDIIDAHNELSYDDVWEALIELDGNPAEPDEVLLLYSGRSMANNANGGGVDEWNREHVWPQSHGDFGTSMGPGTDLHHLKPTDTTINSSRGNLDFDNGGEAHDEAEGTYSDSDSWEPRDEVKGDVARMVFYMAVRYEGEREGEPDLELVDRVETDGPVLGKLSTLKEWHEADPVDDFERERNELIYSTYQGNRNPFIDHPEFVERIW</sequence>
<dbReference type="Proteomes" id="UP000571017">
    <property type="component" value="Unassembled WGS sequence"/>
</dbReference>
<evidence type="ECO:0000256" key="3">
    <source>
        <dbReference type="SAM" id="MobiDB-lite"/>
    </source>
</evidence>